<gene>
    <name evidence="1" type="ORF">ANANG_G00296690</name>
</gene>
<reference evidence="1" key="1">
    <citation type="submission" date="2021-01" db="EMBL/GenBank/DDBJ databases">
        <title>A chromosome-scale assembly of European eel, Anguilla anguilla.</title>
        <authorList>
            <person name="Henkel C."/>
            <person name="Jong-Raadsen S.A."/>
            <person name="Dufour S."/>
            <person name="Weltzien F.-A."/>
            <person name="Palstra A.P."/>
            <person name="Pelster B."/>
            <person name="Spaink H.P."/>
            <person name="Van Den Thillart G.E."/>
            <person name="Jansen H."/>
            <person name="Zahm M."/>
            <person name="Klopp C."/>
            <person name="Cedric C."/>
            <person name="Louis A."/>
            <person name="Berthelot C."/>
            <person name="Parey E."/>
            <person name="Roest Crollius H."/>
            <person name="Montfort J."/>
            <person name="Robinson-Rechavi M."/>
            <person name="Bucao C."/>
            <person name="Bouchez O."/>
            <person name="Gislard M."/>
            <person name="Lluch J."/>
            <person name="Milhes M."/>
            <person name="Lampietro C."/>
            <person name="Lopez Roques C."/>
            <person name="Donnadieu C."/>
            <person name="Braasch I."/>
            <person name="Desvignes T."/>
            <person name="Postlethwait J."/>
            <person name="Bobe J."/>
            <person name="Guiguen Y."/>
            <person name="Dirks R."/>
        </authorList>
    </citation>
    <scope>NUCLEOTIDE SEQUENCE</scope>
    <source>
        <strain evidence="1">Tag_6206</strain>
        <tissue evidence="1">Liver</tissue>
    </source>
</reference>
<dbReference type="EMBL" id="JAFIRN010000017">
    <property type="protein sequence ID" value="KAG5832952.1"/>
    <property type="molecule type" value="Genomic_DNA"/>
</dbReference>
<dbReference type="AlphaFoldDB" id="A0A9D3LL14"/>
<evidence type="ECO:0000313" key="1">
    <source>
        <dbReference type="EMBL" id="KAG5832952.1"/>
    </source>
</evidence>
<protein>
    <submittedName>
        <fullName evidence="1">Uncharacterized protein</fullName>
    </submittedName>
</protein>
<dbReference type="Proteomes" id="UP001044222">
    <property type="component" value="Chromosome 17"/>
</dbReference>
<organism evidence="1 2">
    <name type="scientific">Anguilla anguilla</name>
    <name type="common">European freshwater eel</name>
    <name type="synonym">Muraena anguilla</name>
    <dbReference type="NCBI Taxonomy" id="7936"/>
    <lineage>
        <taxon>Eukaryota</taxon>
        <taxon>Metazoa</taxon>
        <taxon>Chordata</taxon>
        <taxon>Craniata</taxon>
        <taxon>Vertebrata</taxon>
        <taxon>Euteleostomi</taxon>
        <taxon>Actinopterygii</taxon>
        <taxon>Neopterygii</taxon>
        <taxon>Teleostei</taxon>
        <taxon>Anguilliformes</taxon>
        <taxon>Anguillidae</taxon>
        <taxon>Anguilla</taxon>
    </lineage>
</organism>
<keyword evidence="2" id="KW-1185">Reference proteome</keyword>
<accession>A0A9D3LL14</accession>
<evidence type="ECO:0000313" key="2">
    <source>
        <dbReference type="Proteomes" id="UP001044222"/>
    </source>
</evidence>
<sequence length="118" mass="13730">MNVIDEYLTSVHTHTHTHTQVQVHTQPHSRSLRTHTFNHSIKSHENGWETQLRTGARIFQLRCANSQLLLLCTRMLKVRSWLSLANCYQFNHLTALKAHISCSLNNVMTQHYHCNVSN</sequence>
<name>A0A9D3LL14_ANGAN</name>
<proteinExistence type="predicted"/>
<comment type="caution">
    <text evidence="1">The sequence shown here is derived from an EMBL/GenBank/DDBJ whole genome shotgun (WGS) entry which is preliminary data.</text>
</comment>